<gene>
    <name evidence="2" type="ORF">K788_0001804</name>
</gene>
<feature type="compositionally biased region" description="Basic and acidic residues" evidence="1">
    <location>
        <begin position="1"/>
        <end position="11"/>
    </location>
</feature>
<reference evidence="2 3" key="1">
    <citation type="journal article" date="2014" name="Genome Announc.">
        <title>Draft Genome Sequence of the Haloacid-Degrading Burkholderia caribensis Strain MBA4.</title>
        <authorList>
            <person name="Pan Y."/>
            <person name="Kong K.F."/>
            <person name="Tsang J.S."/>
        </authorList>
    </citation>
    <scope>NUCLEOTIDE SEQUENCE [LARGE SCALE GENOMIC DNA]</scope>
    <source>
        <strain evidence="2 3">MBA4</strain>
        <plasmid evidence="3">Plasmid</plasmid>
    </source>
</reference>
<geneLocation type="plasmid" evidence="3"/>
<organism evidence="2 3">
    <name type="scientific">Paraburkholderia caribensis MBA4</name>
    <dbReference type="NCBI Taxonomy" id="1323664"/>
    <lineage>
        <taxon>Bacteria</taxon>
        <taxon>Pseudomonadati</taxon>
        <taxon>Pseudomonadota</taxon>
        <taxon>Betaproteobacteria</taxon>
        <taxon>Burkholderiales</taxon>
        <taxon>Burkholderiaceae</taxon>
        <taxon>Paraburkholderia</taxon>
    </lineage>
</organism>
<dbReference type="EMBL" id="CP012748">
    <property type="protein sequence ID" value="ALL71399.1"/>
    <property type="molecule type" value="Genomic_DNA"/>
</dbReference>
<dbReference type="Proteomes" id="UP000019146">
    <property type="component" value="Plasmid unnamed"/>
</dbReference>
<keyword evidence="2" id="KW-0614">Plasmid</keyword>
<accession>A0A0P0RQT9</accession>
<name>A0A0P0RQT9_9BURK</name>
<feature type="region of interest" description="Disordered" evidence="1">
    <location>
        <begin position="1"/>
        <end position="25"/>
    </location>
</feature>
<evidence type="ECO:0000256" key="1">
    <source>
        <dbReference type="SAM" id="MobiDB-lite"/>
    </source>
</evidence>
<protein>
    <submittedName>
        <fullName evidence="2">Uncharacterized protein</fullName>
    </submittedName>
</protein>
<dbReference type="KEGG" id="bcai:K788_0001804"/>
<evidence type="ECO:0000313" key="3">
    <source>
        <dbReference type="Proteomes" id="UP000019146"/>
    </source>
</evidence>
<proteinExistence type="predicted"/>
<evidence type="ECO:0000313" key="2">
    <source>
        <dbReference type="EMBL" id="ALL71399.1"/>
    </source>
</evidence>
<dbReference type="AlphaFoldDB" id="A0A0P0RQT9"/>
<sequence length="44" mass="4867">MNRSKYEKESRCGASRSDGGDLTEDVGCNHGFVIRDENYGQVVS</sequence>